<organism evidence="1 2">
    <name type="scientific">Lojkania enalia</name>
    <dbReference type="NCBI Taxonomy" id="147567"/>
    <lineage>
        <taxon>Eukaryota</taxon>
        <taxon>Fungi</taxon>
        <taxon>Dikarya</taxon>
        <taxon>Ascomycota</taxon>
        <taxon>Pezizomycotina</taxon>
        <taxon>Dothideomycetes</taxon>
        <taxon>Pleosporomycetidae</taxon>
        <taxon>Pleosporales</taxon>
        <taxon>Pleosporales incertae sedis</taxon>
        <taxon>Lojkania</taxon>
    </lineage>
</organism>
<evidence type="ECO:0000313" key="1">
    <source>
        <dbReference type="EMBL" id="KAF2266688.1"/>
    </source>
</evidence>
<dbReference type="Pfam" id="PF26639">
    <property type="entry name" value="Het-6_barrel"/>
    <property type="match status" value="1"/>
</dbReference>
<dbReference type="EMBL" id="ML986596">
    <property type="protein sequence ID" value="KAF2266688.1"/>
    <property type="molecule type" value="Genomic_DNA"/>
</dbReference>
<dbReference type="OrthoDB" id="3553147at2759"/>
<dbReference type="InterPro" id="IPR052895">
    <property type="entry name" value="HetReg/Transcr_Mod"/>
</dbReference>
<dbReference type="PANTHER" id="PTHR24148:SF73">
    <property type="entry name" value="HET DOMAIN PROTEIN (AFU_ORTHOLOGUE AFUA_8G01020)"/>
    <property type="match status" value="1"/>
</dbReference>
<proteinExistence type="predicted"/>
<name>A0A9P4KFE9_9PLEO</name>
<accession>A0A9P4KFE9</accession>
<dbReference type="AlphaFoldDB" id="A0A9P4KFE9"/>
<dbReference type="Proteomes" id="UP000800093">
    <property type="component" value="Unassembled WGS sequence"/>
</dbReference>
<reference evidence="2" key="1">
    <citation type="journal article" date="2020" name="Stud. Mycol.">
        <title>101 Dothideomycetes genomes: A test case for predicting lifestyles and emergence of pathogens.</title>
        <authorList>
            <person name="Haridas S."/>
            <person name="Albert R."/>
            <person name="Binder M."/>
            <person name="Bloem J."/>
            <person name="LaButti K."/>
            <person name="Salamov A."/>
            <person name="Andreopoulos B."/>
            <person name="Baker S."/>
            <person name="Barry K."/>
            <person name="Bills G."/>
            <person name="Bluhm B."/>
            <person name="Cannon C."/>
            <person name="Castanera R."/>
            <person name="Culley D."/>
            <person name="Daum C."/>
            <person name="Ezra D."/>
            <person name="Gonzalez J."/>
            <person name="Henrissat B."/>
            <person name="Kuo A."/>
            <person name="Liang C."/>
            <person name="Lipzen A."/>
            <person name="Lutzoni F."/>
            <person name="Magnuson J."/>
            <person name="Mondo S."/>
            <person name="Nolan M."/>
            <person name="Ohm R."/>
            <person name="Pangilinan J."/>
            <person name="Park H.-J."/>
            <person name="Ramirez L."/>
            <person name="Alfaro M."/>
            <person name="Sun H."/>
            <person name="Tritt A."/>
            <person name="Yoshinaga Y."/>
            <person name="Zwiers L.-H."/>
            <person name="Turgeon B."/>
            <person name="Goodwin S."/>
            <person name="Spatafora J."/>
            <person name="Crous P."/>
            <person name="Grigoriev I."/>
        </authorList>
    </citation>
    <scope>NUCLEOTIDE SEQUENCE [LARGE SCALE GENOMIC DNA]</scope>
    <source>
        <strain evidence="2">CBS 304.66</strain>
    </source>
</reference>
<comment type="caution">
    <text evidence="1">The sequence shown here is derived from an EMBL/GenBank/DDBJ whole genome shotgun (WGS) entry which is preliminary data.</text>
</comment>
<sequence>MCGLDVVLLDDIYSSTSLLAYLYLVPETRDRMLSPVTASATFSTFWPPPVVFLKMKHQVERHAMDLHDLFNFMCKDTNLKATESHDRIYAFLGFLDVEPFDIVVDYSMSYTKVFTQATCHLHWKYSDLTGTGNGKRNHVQQDKPLATTWVMIKRNWSLGGQERIVSENCYLGRTSEAAQVGDVICIFLGSFEPFLLRPGNDGGFRFASSIYFHGIMDGEFMKGKPAIEAIRLY</sequence>
<gene>
    <name evidence="1" type="ORF">CC78DRAFT_614864</name>
</gene>
<protein>
    <submittedName>
        <fullName evidence="1">Uncharacterized protein</fullName>
    </submittedName>
</protein>
<evidence type="ECO:0000313" key="2">
    <source>
        <dbReference type="Proteomes" id="UP000800093"/>
    </source>
</evidence>
<dbReference type="PANTHER" id="PTHR24148">
    <property type="entry name" value="ANKYRIN REPEAT DOMAIN-CONTAINING PROTEIN 39 HOMOLOG-RELATED"/>
    <property type="match status" value="1"/>
</dbReference>
<keyword evidence="2" id="KW-1185">Reference proteome</keyword>